<proteinExistence type="predicted"/>
<reference evidence="1 2" key="1">
    <citation type="journal article" date="2024" name="Nat. Commun.">
        <title>Phylogenomics reveals the evolutionary origins of lichenization in chlorophyte algae.</title>
        <authorList>
            <person name="Puginier C."/>
            <person name="Libourel C."/>
            <person name="Otte J."/>
            <person name="Skaloud P."/>
            <person name="Haon M."/>
            <person name="Grisel S."/>
            <person name="Petersen M."/>
            <person name="Berrin J.G."/>
            <person name="Delaux P.M."/>
            <person name="Dal Grande F."/>
            <person name="Keller J."/>
        </authorList>
    </citation>
    <scope>NUCLEOTIDE SEQUENCE [LARGE SCALE GENOMIC DNA]</scope>
    <source>
        <strain evidence="1 2">SAG 2145</strain>
    </source>
</reference>
<comment type="caution">
    <text evidence="1">The sequence shown here is derived from an EMBL/GenBank/DDBJ whole genome shotgun (WGS) entry which is preliminary data.</text>
</comment>
<protein>
    <submittedName>
        <fullName evidence="1">Uncharacterized protein</fullName>
    </submittedName>
</protein>
<organism evidence="1 2">
    <name type="scientific">Apatococcus lobatus</name>
    <dbReference type="NCBI Taxonomy" id="904363"/>
    <lineage>
        <taxon>Eukaryota</taxon>
        <taxon>Viridiplantae</taxon>
        <taxon>Chlorophyta</taxon>
        <taxon>core chlorophytes</taxon>
        <taxon>Trebouxiophyceae</taxon>
        <taxon>Chlorellales</taxon>
        <taxon>Chlorellaceae</taxon>
        <taxon>Apatococcus</taxon>
    </lineage>
</organism>
<keyword evidence="2" id="KW-1185">Reference proteome</keyword>
<name>A0AAW1QMC3_9CHLO</name>
<dbReference type="AlphaFoldDB" id="A0AAW1QMC3"/>
<sequence length="532" mass="59463">MGLAQDLIPFLVQRLSRPPADLLLSSFASGVKVALPKLPGETKHPIVDCHFSLAVYAADLAELWDVLCLRPNGLQSDCRYIYPSNKECPAIGEDLSDCHRSEQDVHEMLRLVHLAAATGDHGCITAVNETLAGRGMIDGFQEPFAMMGFANMGMYGIYGRLPTDVLHQDYNGISTHLYTALYSLIDADYTKKDAVVLKAIIRSRLYDMRLLHKAVIPTAGLEAEKLMAEDRKGTMKFMAIALHGLVDPVVVKLFTDYARYQQLRDQPTHSDRSLELLDKRIIEVAEAILAVFGRFKNWQRLPKFQNLRKYPSDIRQFGFVDIGNTGPKEAGNKMIRLAAKKSNYKNLTGTLSMHVAKQLELLEKTGNHARELAASELQVSHGLIEIKTLLALPQPDGTQDLVRGHAVLTGREDKKLCDVRIAAANGEFWYAQVQMIFTMAVLTQGGGTQATKVDCCFVRYYTSRVGKVGTRPLSLLSLVWEKVRGWNGLRLRDNYDLVEVNQIEKRVCIVPNFAQGQGHFLVNDLVDHSNIR</sequence>
<evidence type="ECO:0000313" key="1">
    <source>
        <dbReference type="EMBL" id="KAK9822593.1"/>
    </source>
</evidence>
<gene>
    <name evidence="1" type="ORF">WJX74_008193</name>
</gene>
<dbReference type="Proteomes" id="UP001438707">
    <property type="component" value="Unassembled WGS sequence"/>
</dbReference>
<evidence type="ECO:0000313" key="2">
    <source>
        <dbReference type="Proteomes" id="UP001438707"/>
    </source>
</evidence>
<accession>A0AAW1QMC3</accession>
<dbReference type="EMBL" id="JALJOS010000031">
    <property type="protein sequence ID" value="KAK9822593.1"/>
    <property type="molecule type" value="Genomic_DNA"/>
</dbReference>